<dbReference type="Gene3D" id="3.40.50.300">
    <property type="entry name" value="P-loop containing nucleotide triphosphate hydrolases"/>
    <property type="match status" value="5"/>
</dbReference>
<evidence type="ECO:0000256" key="18">
    <source>
        <dbReference type="ARBA" id="ARBA00078543"/>
    </source>
</evidence>
<dbReference type="GO" id="GO:0005858">
    <property type="term" value="C:axonemal dynein complex"/>
    <property type="evidence" value="ECO:0007669"/>
    <property type="project" value="UniProtKB-ARBA"/>
</dbReference>
<dbReference type="GO" id="GO:0007018">
    <property type="term" value="P:microtubule-based movement"/>
    <property type="evidence" value="ECO:0007669"/>
    <property type="project" value="InterPro"/>
</dbReference>
<dbReference type="InterPro" id="IPR026983">
    <property type="entry name" value="DHC"/>
</dbReference>
<dbReference type="Proteomes" id="UP000189705">
    <property type="component" value="Unplaced"/>
</dbReference>
<dbReference type="InterPro" id="IPR043160">
    <property type="entry name" value="Dynein_C_barrel"/>
</dbReference>
<dbReference type="FunFam" id="3.40.50.300:FF:000044">
    <property type="entry name" value="Dynein heavy chain 5, axonemal"/>
    <property type="match status" value="1"/>
</dbReference>
<evidence type="ECO:0000256" key="14">
    <source>
        <dbReference type="ARBA" id="ARBA00023212"/>
    </source>
</evidence>
<dbReference type="Pfam" id="PF12777">
    <property type="entry name" value="MT"/>
    <property type="match status" value="1"/>
</dbReference>
<evidence type="ECO:0000256" key="11">
    <source>
        <dbReference type="ARBA" id="ARBA00023054"/>
    </source>
</evidence>
<dbReference type="SUPFAM" id="SSF52540">
    <property type="entry name" value="P-loop containing nucleoside triphosphate hydrolases"/>
    <property type="match status" value="4"/>
</dbReference>
<dbReference type="Pfam" id="PF17852">
    <property type="entry name" value="Dynein_AAA_lid"/>
    <property type="match status" value="1"/>
</dbReference>
<evidence type="ECO:0000256" key="15">
    <source>
        <dbReference type="ARBA" id="ARBA00023273"/>
    </source>
</evidence>
<dbReference type="InterPro" id="IPR042228">
    <property type="entry name" value="Dynein_linker_3"/>
</dbReference>
<dbReference type="SMART" id="SM00382">
    <property type="entry name" value="AAA"/>
    <property type="match status" value="2"/>
</dbReference>
<dbReference type="Gene3D" id="6.10.140.1060">
    <property type="match status" value="1"/>
</dbReference>
<sequence>MMSSKVLKATHRRKVKQLPNIVKEEGDIVPLSHLPKTVGKGKLAKTTIKFLPHLSQVSAKPQWQEAAPLFHLRKEQKDDGPDEFTVKNEFPPGEYLEKKNKRCKIQDSEVDEPIAGTSACKVQDSYCPKKARENFRSALVNIIMQQSFTVEQPTSLDETQPPKADFSSPIEKDVLKYYYYIRHGIDTEHVAPMDDSWLKHILDLVPRHLKVLSKSINLLSDEMKEDYLLSVKKAIVDFVLRDPREKDEDTKPELPSHRAEIEILPKPWHKSFLSACSYIKENLHAMNPTMLAVLDLWETSFKNLRLVDKEAYHSRQESMELSFFQTIAIKHMESAKDVLLKKWFPEVQNIYYQGNKRKQVPTNASSAKLESFFNCAATLMTQQLQSLALKSMQDFTDLIVQPPKSVRTYEHPGFIMRLILDNDCIRFEPDFNDYEVIFLNIYNIMIKAVNLVPRVETKLYSKWPESKIKSGNLKPIVLDEILNEHRKRIKNEITKASIVPMEHLKLYDKFRLLINKQAEQDVDQFLTEEHTFEEITGEIVKYQNLSEEIQYTSRKYIRLGMFELHCDELIRALAKRAEALCGKIIAKMFKDHQDINLRLCDEFEKIAEKALTTPSNTQELMELKAYVQEVETCDMLELEQKLVDAKNCLAFLIECTNLSPADIRLNNSVFQWYARMADIFEEHRKIIKEKIEQFQAGLKIRCERFIEELESYSRQAEEFYTFGDIQEINRYLKKAQALNAKLDTAADKIDQFNAEEEAFGWPASQYPQRKKIQDTLNPYLRLYDMTIEFNCRHKNWMDGEFTKVNPDQVEVDVGNYWRALYKLEKTFHDSPNALSITTRIKAKVEEFKNHVPLIQVICNPGLRKRHWQAMSDIANVSLTPTEDSTVSSYINMHLEAFLEKFETISEAASKEHSLEKAMMKMISEWDVMEFNILAYRETGTHILSSVDDIQMLLDDHIVKTQTMRGSPFIAPYETNMREWEAKLLLVQEILDEWLKVQATWLYLEPIFSSPDIMAQMPEESRRFTTVDKTWKELMKTVLHDKHVLTVVMIDKMLEKLKKCNELLELILKGLNEYLEKKRLFFPRFFFLSNDELLEILSETKDPTRVQPHLKKCFEGIASVEFTDVLDITHIKSSEGEVVELIETISTSKARGQVEKWLVELETVMLNSIHKVIGDAIEAYPKTQRINWVREWPGQTVLCVSQAFWTSEVQTSIRKGQKALEDYLEQNTRQIEDIVSLVRGKLSKQNRVTLGALVVLDVHARDVLASLVSKKVKDENDFEWLSQLRYYWKEGHLQTKMINAGLKYGYEYLGNTPRLVITPLTDRCYRTLFGALHLHLGGAPEGPAGTGKTETTKDLAKAVAKQCVVFNCSDGLDYLALGKFFKGLLSCGAWACFDEFNRIDLEVLSVVAQQILTIQRGINTGSDLLVFEGTELKLNPTCAVFITMNPGYAGRSELPDNLKALFRTVAMMVPDYAMIAEIVLYSCGFVTARPLSVKIVATYRLCSEQLSSQHHYDYGMRAVKSVLTAAGNLKLKYPSENEEILLLRSIIDVNLPKFLSHDLPLFEGITSDLFPGVKLPKPDYNILLEAIKSNCDAMNLQMTEIFAMKILQIFEMMIVRHGFMIVGEPFGGKTSAYKVLAAALGDICEKGLMEENKVQITVINPKSITMGQLYGQFDPVSHEWSDGILAVSFRAFASSVTPDRKWLIFDGPVDAVWIENMNTVLDDNKKLCLMSGEIIQMSPQMSLIFEPMDLEVASPATVSRCGMIYMEPHMLGWRPLMMSWLNLMPSGLSAMYKEFIIGLFDQMVPLSLEFIRKCTKELSPTSDANLVRSLMNLMDCMMDEFADEAKIKAMSERDIFSWLEGTFLFSLTWSVGASCKEDDRLKFDKLVREILDGPISDETRERYKLLSSIDQPASKAFTVPFPTEGTIYDYRFVKKGAGIWEPWVETLKLAPPIPRDMMFNEIIVPTLDTIRYSALMELLTVHQKPSVFVGPTGTGKSVYICNFLLNHLNKNVYKPLLINFSAQTTAAQTQNIIMSKLDKRRKGVFGPPLGKRMVVFVDDVNMPAREVYGAQPPVELLRQWLDHWNWYDLKDCSVIKLVDIQIMCAMGPPGGGRNPITPRFLRHFNTVTINEFDDDSMHTIFSRILAWHLTTCFSFPEEYIALTPQIINSTMAVYKEAMKNLLPTPAKSHYLFNLRDFSRVVQGVCLSRPETTESVGTIKRLWVHEVLRVYYDRLVDNLDRAWLVGFIQEVVKNHLHEDFHKLFQNLDFNSDGIVEEDDLRSLMFCDFHDPRREDTNYREISNVDKLRLVVESHLEEFNNMSKKPMQLVLFRFAIEHVCRISRILKQPRSHALLVGVGGSGRQSLTRLAAHMADYTLFQVEISKSYGSNEWHEDLKVILRKSTEGDMQGVFLFTDTQIKRESFLEDINNLLNAGEVPNLFAVDEKQEICERMRQIDRQRDKTKQTDGSPIALFNFFIDRCRDQLHVVLAMSPIGDAFRNRLRKFPALVNCCTLDWFQTWPEDALEAVASRFLEDIEMSEETRKGCIDTCKSFHTSTIALSDLFHAELQRHNYVTPTSYLELISTFKTLLEKQRTEVMKMKKRYEVGLEKLNSAASQVASMQSELEALQPQLRDASKQVDEMMVVIQKESLEVAKTEKIVKADEAVANEQAMAAKAIKDECDADLAQALPILESALAALDTLTAQDITVVKSMKSPPAGVKLVMETICILKGIKADKIPDPSGSGKRIEDFWGPAKRLLGDIRFLQSLHEYDKDNIPPAYMAIIRKQYITNPEFVPEKIRNASTAAEGLCKWVIAMDSYDKVAKIVAPKKIKLNQAEGELKIAMDGLRKKQAALKEVQDKLALLQRALESKKQEKADLENQVDLCSKKLQRAEQLIGGLGGEKTRWNQTALELGRQYINLTGDILISSGIVAYLGAFTSSYRQNQTNEWALLCKTRDIPCSDDFSLTNTLGEPVKIRAWNIAGLPSDTFSIDNGIVTSNARRWPLMIDPQGQANKWIKNMEKANSLHIIKLSDPEFVRTLENCIQFGTPVLLENIGEELDPILEPLLLKQTFKQSGSICIRLGDSTIEYAPDFRFYITTKLRNPHYLPETSVKVTLLNFMITPEGLQDQLLGIVVARERPDLEEEKQALILQGAENKRQLKEIEDKILEVLSASEGNILEDETAIKILSSSKALANEISEKQAVAEETEKQIDATRMGYRPIAIHSSILFFSIADLANIEPMYQYSLIWFINLFVMSIDNSEKSEALQTRLKILKDHFTYSLYVNVCRSLFEKDKLLFSFCLTVNLLKHEGLINESEWKFLLTGGIGLDNPFSNPCTWLPQKAWDEICRLDDLPCFKKIRKDFIRLKDGWKSVYDSLEPHHEDFPEEWQKKMSEFQRMLVIRCLRPDKIIPMVQEFIVGYLHRPFIEPPPFDLSKAFSDSHCCAPLIFVLSPGSDPMAALLKFADDQGYGGSKLSSLSLGQGQGPIAMKMIEKAVKEGSWVVLQNCHLATSWMPTLEKVCEEFNPDTTHPDFRLWLTSYPSPNFPVSVLQNGVKMTNEAPKGLRANIIRSYLMDPISDPEFFNTCNKPVEFKKLLYGLCFFHALAQERRKFGPLGWNIPYEFNETDLRISVQQLHIFLNQYEELPYDALRYMTGECNYGGRVTDDWDRRTLRSILNKFYNSEIVTDLDYKFDASGLYFAPTEGDYQSYIEYTKTLPLNPSPEIFGMNANADITKDQSETQLLFDNILLTQSRASGSGARSTDEIVCEVASDIQSKLPSDFDIEAAMRRYPTTYTQSMNTVLVQEMGRFNKLLHTIRDSCINIQKAIKGLVVMSAELEEVVNSILKGKIPGMWMNKSYPSLKPLGSYVNDFLARLKFLQLWYENGTPPVFWLSGFFFTQAFLTGAQQNYARKYTIPIDLLGFDYEVLEDKEYKIAPEDGVYIRGLFLDGARWNRKTKKLGESYPKILYDTIPVMWLKPCKKSDIPQRQSYLAPVYKTSERRGTLSTTGHSTNFVIEMILPSDKPEEHWIGRGVALLCQLNS</sequence>
<dbReference type="FunFam" id="3.40.50.300:FF:002141">
    <property type="entry name" value="Dynein heavy chain"/>
    <property type="match status" value="1"/>
</dbReference>
<dbReference type="FunFam" id="1.10.472.130:FF:000005">
    <property type="entry name" value="Dynein axonemal heavy chain 7"/>
    <property type="match status" value="1"/>
</dbReference>
<dbReference type="RefSeq" id="XP_006028595.1">
    <property type="nucleotide sequence ID" value="XM_006028533.2"/>
</dbReference>
<evidence type="ECO:0000256" key="7">
    <source>
        <dbReference type="ARBA" id="ARBA00022741"/>
    </source>
</evidence>
<dbReference type="Gene3D" id="1.10.8.710">
    <property type="match status" value="1"/>
</dbReference>
<dbReference type="FunFam" id="3.40.50.300:FF:000362">
    <property type="entry name" value="Dynein, axonemal, heavy chain 6"/>
    <property type="match status" value="1"/>
</dbReference>
<feature type="coiled-coil region" evidence="20">
    <location>
        <begin position="2844"/>
        <end position="2892"/>
    </location>
</feature>
<evidence type="ECO:0000256" key="13">
    <source>
        <dbReference type="ARBA" id="ARBA00023175"/>
    </source>
</evidence>
<dbReference type="InterPro" id="IPR024743">
    <property type="entry name" value="Dynein_HC_stalk"/>
</dbReference>
<dbReference type="InParanoid" id="A0A1U7RSP9"/>
<keyword evidence="4" id="KW-0963">Cytoplasm</keyword>
<dbReference type="InterPro" id="IPR043157">
    <property type="entry name" value="Dynein_AAA1S"/>
</dbReference>
<dbReference type="Gene3D" id="1.10.8.1220">
    <property type="match status" value="1"/>
</dbReference>
<evidence type="ECO:0000256" key="12">
    <source>
        <dbReference type="ARBA" id="ARBA00023069"/>
    </source>
</evidence>
<evidence type="ECO:0000256" key="10">
    <source>
        <dbReference type="ARBA" id="ARBA00023017"/>
    </source>
</evidence>
<keyword evidence="11 20" id="KW-0175">Coiled coil</keyword>
<dbReference type="InterPro" id="IPR042222">
    <property type="entry name" value="Dynein_2_N"/>
</dbReference>
<dbReference type="InterPro" id="IPR035706">
    <property type="entry name" value="AAA_9"/>
</dbReference>
<dbReference type="Pfam" id="PF08393">
    <property type="entry name" value="DHC_N2"/>
    <property type="match status" value="1"/>
</dbReference>
<dbReference type="FunFam" id="1.20.58.1120:FF:000005">
    <property type="entry name" value="Dynein, axonemal, heavy chain 12"/>
    <property type="match status" value="1"/>
</dbReference>
<keyword evidence="12" id="KW-0969">Cilium</keyword>
<evidence type="ECO:0000256" key="5">
    <source>
        <dbReference type="ARBA" id="ARBA00022701"/>
    </source>
</evidence>
<dbReference type="GO" id="GO:0045505">
    <property type="term" value="F:dynein intermediate chain binding"/>
    <property type="evidence" value="ECO:0007669"/>
    <property type="project" value="InterPro"/>
</dbReference>
<keyword evidence="9" id="KW-0282">Flagellum</keyword>
<dbReference type="FunFam" id="3.40.50.300:FF:000223">
    <property type="entry name" value="Dynein heavy chain 3, axonemal"/>
    <property type="match status" value="1"/>
</dbReference>
<dbReference type="Gene3D" id="1.20.920.30">
    <property type="match status" value="1"/>
</dbReference>
<dbReference type="FunFam" id="3.40.50.300:FF:001328">
    <property type="entry name" value="Dynein heavy chain 6, axonemal"/>
    <property type="match status" value="1"/>
</dbReference>
<dbReference type="OrthoDB" id="5593012at2759"/>
<dbReference type="Gene3D" id="3.20.180.20">
    <property type="entry name" value="Dynein heavy chain, N-terminal domain 2"/>
    <property type="match status" value="1"/>
</dbReference>
<dbReference type="InterPro" id="IPR041658">
    <property type="entry name" value="AAA_lid_11"/>
</dbReference>
<dbReference type="GO" id="GO:0005509">
    <property type="term" value="F:calcium ion binding"/>
    <property type="evidence" value="ECO:0007669"/>
    <property type="project" value="InterPro"/>
</dbReference>
<dbReference type="FunFam" id="1.20.920.30:FF:000002">
    <property type="entry name" value="Dynein axonemal heavy chain 3"/>
    <property type="match status" value="1"/>
</dbReference>
<keyword evidence="13" id="KW-0505">Motor protein</keyword>
<evidence type="ECO:0000313" key="22">
    <source>
        <dbReference type="Proteomes" id="UP000189705"/>
    </source>
</evidence>
<dbReference type="FunFam" id="1.10.8.710:FF:000004">
    <property type="entry name" value="Dynein axonemal heavy chain 6"/>
    <property type="match status" value="1"/>
</dbReference>
<dbReference type="CTD" id="56171"/>
<dbReference type="Pfam" id="PF18199">
    <property type="entry name" value="Dynein_C"/>
    <property type="match status" value="1"/>
</dbReference>
<keyword evidence="8" id="KW-0067">ATP-binding</keyword>
<evidence type="ECO:0000259" key="21">
    <source>
        <dbReference type="PROSITE" id="PS50222"/>
    </source>
</evidence>
<dbReference type="FunFam" id="1.10.8.1220:FF:000001">
    <property type="entry name" value="Dynein axonemal heavy chain 5"/>
    <property type="match status" value="1"/>
</dbReference>
<dbReference type="PROSITE" id="PS50222">
    <property type="entry name" value="EF_HAND_2"/>
    <property type="match status" value="1"/>
</dbReference>
<dbReference type="GO" id="GO:0031514">
    <property type="term" value="C:motile cilium"/>
    <property type="evidence" value="ECO:0007669"/>
    <property type="project" value="UniProtKB-SubCell"/>
</dbReference>
<dbReference type="InterPro" id="IPR041589">
    <property type="entry name" value="DNAH3_AAA_lid_1"/>
</dbReference>
<dbReference type="eggNOG" id="KOG3595">
    <property type="taxonomic scope" value="Eukaryota"/>
</dbReference>
<dbReference type="InterPro" id="IPR024317">
    <property type="entry name" value="Dynein_heavy_chain_D4_dom"/>
</dbReference>
<proteinExistence type="inferred from homology"/>
<dbReference type="InterPro" id="IPR013602">
    <property type="entry name" value="Dynein_heavy_linker"/>
</dbReference>
<accession>A0A1U7RSP9</accession>
<dbReference type="KEGG" id="asn:102383226"/>
<dbReference type="Pfam" id="PF12780">
    <property type="entry name" value="AAA_8"/>
    <property type="match status" value="1"/>
</dbReference>
<evidence type="ECO:0000256" key="19">
    <source>
        <dbReference type="ARBA" id="ARBA00082102"/>
    </source>
</evidence>
<evidence type="ECO:0000256" key="8">
    <source>
        <dbReference type="ARBA" id="ARBA00022840"/>
    </source>
</evidence>
<protein>
    <recommendedName>
        <fullName evidence="17">Dynein axonemal heavy chain 7</fullName>
    </recommendedName>
    <alternativeName>
        <fullName evidence="19">Axonemal beta dynein heavy chain 7</fullName>
    </alternativeName>
    <alternativeName>
        <fullName evidence="18">Ciliary dynein heavy chain 7</fullName>
    </alternativeName>
</protein>
<dbReference type="FunFam" id="1.20.140.100:FF:000004">
    <property type="entry name" value="Dynein axonemal heavy chain 6"/>
    <property type="match status" value="1"/>
</dbReference>
<evidence type="ECO:0000256" key="2">
    <source>
        <dbReference type="ARBA" id="ARBA00004430"/>
    </source>
</evidence>
<dbReference type="Pfam" id="PF18198">
    <property type="entry name" value="AAA_lid_11"/>
    <property type="match status" value="1"/>
</dbReference>
<dbReference type="Gene3D" id="1.10.472.130">
    <property type="match status" value="1"/>
</dbReference>
<evidence type="ECO:0000256" key="6">
    <source>
        <dbReference type="ARBA" id="ARBA00022737"/>
    </source>
</evidence>
<dbReference type="PANTHER" id="PTHR22878">
    <property type="entry name" value="DYNEIN HEAVY CHAIN 6, AXONEMAL-LIKE-RELATED"/>
    <property type="match status" value="1"/>
</dbReference>
<name>A0A1U7RSP9_ALLSI</name>
<dbReference type="FunFam" id="1.20.1270.280:FF:000037">
    <property type="entry name" value="Dynein, axonemal, heavy chain 7"/>
    <property type="match status" value="1"/>
</dbReference>
<dbReference type="Pfam" id="PF12781">
    <property type="entry name" value="AAA_9"/>
    <property type="match status" value="1"/>
</dbReference>
<dbReference type="Pfam" id="PF12775">
    <property type="entry name" value="AAA_7"/>
    <property type="match status" value="1"/>
</dbReference>
<dbReference type="FunFam" id="3.20.180.20:FF:000003">
    <property type="entry name" value="Dynein heavy chain 12, axonemal"/>
    <property type="match status" value="1"/>
</dbReference>
<comment type="subcellular location">
    <subcellularLocation>
        <location evidence="1">Cell projection</location>
        <location evidence="1">Cilium</location>
        <location evidence="1">Flagellum</location>
    </subcellularLocation>
    <subcellularLocation>
        <location evidence="2">Cytoplasm</location>
        <location evidence="2">Cytoskeleton</location>
        <location evidence="2">Cilium axoneme</location>
    </subcellularLocation>
</comment>
<dbReference type="InterPro" id="IPR002048">
    <property type="entry name" value="EF_hand_dom"/>
</dbReference>
<dbReference type="Gene3D" id="1.20.1270.280">
    <property type="match status" value="1"/>
</dbReference>
<dbReference type="PROSITE" id="PS00018">
    <property type="entry name" value="EF_HAND_1"/>
    <property type="match status" value="1"/>
</dbReference>
<dbReference type="Gene3D" id="1.20.920.20">
    <property type="match status" value="1"/>
</dbReference>
<evidence type="ECO:0000256" key="16">
    <source>
        <dbReference type="ARBA" id="ARBA00062885"/>
    </source>
</evidence>
<comment type="subunit">
    <text evidence="16">The dynein complex consists of at least two heavy chains and a number of intermediate and light chains.</text>
</comment>
<keyword evidence="7" id="KW-0547">Nucleotide-binding</keyword>
<dbReference type="FunFam" id="1.20.1270.280:FF:000038">
    <property type="entry name" value="AT13908p"/>
    <property type="match status" value="1"/>
</dbReference>
<dbReference type="InterPro" id="IPR018247">
    <property type="entry name" value="EF_Hand_1_Ca_BS"/>
</dbReference>
<feature type="coiled-coil region" evidence="20">
    <location>
        <begin position="728"/>
        <end position="755"/>
    </location>
</feature>
<gene>
    <name evidence="23" type="primary">DNAH7</name>
</gene>
<reference evidence="23" key="1">
    <citation type="submission" date="2025-08" db="UniProtKB">
        <authorList>
            <consortium name="RefSeq"/>
        </authorList>
    </citation>
    <scope>IDENTIFICATION</scope>
</reference>
<dbReference type="Pfam" id="PF03028">
    <property type="entry name" value="Dynein_heavy"/>
    <property type="match status" value="1"/>
</dbReference>
<dbReference type="Gene3D" id="3.10.490.20">
    <property type="match status" value="1"/>
</dbReference>
<keyword evidence="15" id="KW-0966">Cell projection</keyword>
<dbReference type="GO" id="GO:0051959">
    <property type="term" value="F:dynein light intermediate chain binding"/>
    <property type="evidence" value="ECO:0007669"/>
    <property type="project" value="InterPro"/>
</dbReference>
<dbReference type="InterPro" id="IPR042219">
    <property type="entry name" value="AAA_lid_11_sf"/>
</dbReference>
<keyword evidence="6" id="KW-0677">Repeat</keyword>
<dbReference type="PANTHER" id="PTHR22878:SF66">
    <property type="entry name" value="DYNEIN AXONEMAL HEAVY CHAIN 7"/>
    <property type="match status" value="1"/>
</dbReference>
<dbReference type="STRING" id="38654.A0A1U7RSP9"/>
<evidence type="ECO:0000256" key="3">
    <source>
        <dbReference type="ARBA" id="ARBA00008887"/>
    </source>
</evidence>
<dbReference type="Gene3D" id="1.20.140.100">
    <property type="entry name" value="Dynein heavy chain, N-terminal domain 2"/>
    <property type="match status" value="1"/>
</dbReference>
<evidence type="ECO:0000313" key="23">
    <source>
        <dbReference type="RefSeq" id="XP_006028595.1"/>
    </source>
</evidence>
<evidence type="ECO:0000256" key="4">
    <source>
        <dbReference type="ARBA" id="ARBA00022490"/>
    </source>
</evidence>
<dbReference type="FunFam" id="3.10.490.20:FF:000001">
    <property type="entry name" value="dynein heavy chain 7, axonemal"/>
    <property type="match status" value="1"/>
</dbReference>
<dbReference type="InterPro" id="IPR027417">
    <property type="entry name" value="P-loop_NTPase"/>
</dbReference>
<dbReference type="InterPro" id="IPR035699">
    <property type="entry name" value="AAA_6"/>
</dbReference>
<evidence type="ECO:0000256" key="9">
    <source>
        <dbReference type="ARBA" id="ARBA00022846"/>
    </source>
</evidence>
<dbReference type="FunFam" id="1.10.8.720:FF:000001">
    <property type="entry name" value="dynein heavy chain 7, axonemal"/>
    <property type="match status" value="1"/>
</dbReference>
<dbReference type="InterPro" id="IPR003593">
    <property type="entry name" value="AAA+_ATPase"/>
</dbReference>
<dbReference type="InterPro" id="IPR041228">
    <property type="entry name" value="Dynein_C"/>
</dbReference>
<keyword evidence="5" id="KW-0493">Microtubule</keyword>
<comment type="similarity">
    <text evidence="3">Belongs to the dynein heavy chain family.</text>
</comment>
<dbReference type="FunFam" id="1.20.920.20:FF:000006">
    <property type="entry name" value="Dynein, axonemal, heavy chain 6"/>
    <property type="match status" value="1"/>
</dbReference>
<dbReference type="GO" id="GO:0005874">
    <property type="term" value="C:microtubule"/>
    <property type="evidence" value="ECO:0007669"/>
    <property type="project" value="UniProtKB-KW"/>
</dbReference>
<dbReference type="Pfam" id="PF17857">
    <property type="entry name" value="AAA_lid_1"/>
    <property type="match status" value="1"/>
</dbReference>
<dbReference type="Gene3D" id="1.10.8.720">
    <property type="entry name" value="Region D6 of dynein motor"/>
    <property type="match status" value="1"/>
</dbReference>
<dbReference type="InterPro" id="IPR004273">
    <property type="entry name" value="Dynein_heavy_D6_P-loop"/>
</dbReference>
<organism evidence="22 23">
    <name type="scientific">Alligator sinensis</name>
    <name type="common">Chinese alligator</name>
    <dbReference type="NCBI Taxonomy" id="38654"/>
    <lineage>
        <taxon>Eukaryota</taxon>
        <taxon>Metazoa</taxon>
        <taxon>Chordata</taxon>
        <taxon>Craniata</taxon>
        <taxon>Vertebrata</taxon>
        <taxon>Euteleostomi</taxon>
        <taxon>Archelosauria</taxon>
        <taxon>Archosauria</taxon>
        <taxon>Crocodylia</taxon>
        <taxon>Alligatoridae</taxon>
        <taxon>Alligatorinae</taxon>
        <taxon>Alligator</taxon>
    </lineage>
</organism>
<dbReference type="Pfam" id="PF12774">
    <property type="entry name" value="AAA_6"/>
    <property type="match status" value="1"/>
</dbReference>
<dbReference type="GO" id="GO:0005524">
    <property type="term" value="F:ATP binding"/>
    <property type="evidence" value="ECO:0007669"/>
    <property type="project" value="UniProtKB-KW"/>
</dbReference>
<keyword evidence="22" id="KW-1185">Reference proteome</keyword>
<dbReference type="GO" id="GO:0008569">
    <property type="term" value="F:minus-end-directed microtubule motor activity"/>
    <property type="evidence" value="ECO:0007669"/>
    <property type="project" value="InterPro"/>
</dbReference>
<keyword evidence="14" id="KW-0206">Cytoskeleton</keyword>
<evidence type="ECO:0000256" key="1">
    <source>
        <dbReference type="ARBA" id="ARBA00004230"/>
    </source>
</evidence>
<dbReference type="InterPro" id="IPR041466">
    <property type="entry name" value="Dynein_AAA5_ext"/>
</dbReference>
<dbReference type="Gene3D" id="1.10.287.2620">
    <property type="match status" value="1"/>
</dbReference>
<evidence type="ECO:0000256" key="20">
    <source>
        <dbReference type="SAM" id="Coils"/>
    </source>
</evidence>
<dbReference type="FunFam" id="1.10.287.2620:FF:000002">
    <property type="entry name" value="Dynein heavy chain 2, axonemal"/>
    <property type="match status" value="1"/>
</dbReference>
<dbReference type="Gene3D" id="1.20.58.1120">
    <property type="match status" value="1"/>
</dbReference>
<feature type="domain" description="EF-hand" evidence="21">
    <location>
        <begin position="2253"/>
        <end position="2288"/>
    </location>
</feature>
<dbReference type="GeneID" id="102383226"/>
<keyword evidence="10" id="KW-0243">Dynein</keyword>
<evidence type="ECO:0000256" key="17">
    <source>
        <dbReference type="ARBA" id="ARBA00071816"/>
    </source>
</evidence>